<dbReference type="STRING" id="8022.A0A060XIM2"/>
<dbReference type="PANTHER" id="PTHR46791:SF11">
    <property type="entry name" value="INTEGRASE CATALYTIC DOMAIN-CONTAINING PROTEIN"/>
    <property type="match status" value="1"/>
</dbReference>
<accession>A0A060XIM2</accession>
<proteinExistence type="predicted"/>
<dbReference type="PaxDb" id="8022-A0A060XIM2"/>
<dbReference type="InterPro" id="IPR058913">
    <property type="entry name" value="Integrase_dom_put"/>
</dbReference>
<evidence type="ECO:0000313" key="3">
    <source>
        <dbReference type="Proteomes" id="UP000193380"/>
    </source>
</evidence>
<protein>
    <recommendedName>
        <fullName evidence="1">Integrase core domain-containing protein</fullName>
    </recommendedName>
</protein>
<dbReference type="AlphaFoldDB" id="A0A060XIM2"/>
<dbReference type="PANTHER" id="PTHR46791">
    <property type="entry name" value="EXPRESSED PROTEIN"/>
    <property type="match status" value="1"/>
</dbReference>
<name>A0A060XIM2_ONCMY</name>
<evidence type="ECO:0000259" key="1">
    <source>
        <dbReference type="Pfam" id="PF24764"/>
    </source>
</evidence>
<dbReference type="Pfam" id="PF24764">
    <property type="entry name" value="rva_4"/>
    <property type="match status" value="1"/>
</dbReference>
<feature type="domain" description="Integrase core" evidence="1">
    <location>
        <begin position="37"/>
        <end position="77"/>
    </location>
</feature>
<reference evidence="2" key="2">
    <citation type="submission" date="2014-03" db="EMBL/GenBank/DDBJ databases">
        <authorList>
            <person name="Genoscope - CEA"/>
        </authorList>
    </citation>
    <scope>NUCLEOTIDE SEQUENCE</scope>
</reference>
<reference evidence="2" key="1">
    <citation type="journal article" date="2014" name="Nat. Commun.">
        <title>The rainbow trout genome provides novel insights into evolution after whole-genome duplication in vertebrates.</title>
        <authorList>
            <person name="Berthelot C."/>
            <person name="Brunet F."/>
            <person name="Chalopin D."/>
            <person name="Juanchich A."/>
            <person name="Bernard M."/>
            <person name="Noel B."/>
            <person name="Bento P."/>
            <person name="Da Silva C."/>
            <person name="Labadie K."/>
            <person name="Alberti A."/>
            <person name="Aury J.M."/>
            <person name="Louis A."/>
            <person name="Dehais P."/>
            <person name="Bardou P."/>
            <person name="Montfort J."/>
            <person name="Klopp C."/>
            <person name="Cabau C."/>
            <person name="Gaspin C."/>
            <person name="Thorgaard G.H."/>
            <person name="Boussaha M."/>
            <person name="Quillet E."/>
            <person name="Guyomard R."/>
            <person name="Galiana D."/>
            <person name="Bobe J."/>
            <person name="Volff J.N."/>
            <person name="Genet C."/>
            <person name="Wincker P."/>
            <person name="Jaillon O."/>
            <person name="Roest Crollius H."/>
            <person name="Guiguen Y."/>
        </authorList>
    </citation>
    <scope>NUCLEOTIDE SEQUENCE [LARGE SCALE GENOMIC DNA]</scope>
</reference>
<sequence length="114" mass="12913">MGNRVQWRIVRESFRRVDGAGIIARMIQLCCIARQKYSVPAPLSLVHIDTNHKLIRYNIVSFGGIDGFSRKVSILFCIHIAYVPSPNEQPQHQSGVKLSVLYCRILKMTSATLD</sequence>
<organism evidence="2 3">
    <name type="scientific">Oncorhynchus mykiss</name>
    <name type="common">Rainbow trout</name>
    <name type="synonym">Salmo gairdneri</name>
    <dbReference type="NCBI Taxonomy" id="8022"/>
    <lineage>
        <taxon>Eukaryota</taxon>
        <taxon>Metazoa</taxon>
        <taxon>Chordata</taxon>
        <taxon>Craniata</taxon>
        <taxon>Vertebrata</taxon>
        <taxon>Euteleostomi</taxon>
        <taxon>Actinopterygii</taxon>
        <taxon>Neopterygii</taxon>
        <taxon>Teleostei</taxon>
        <taxon>Protacanthopterygii</taxon>
        <taxon>Salmoniformes</taxon>
        <taxon>Salmonidae</taxon>
        <taxon>Salmoninae</taxon>
        <taxon>Oncorhynchus</taxon>
    </lineage>
</organism>
<dbReference type="EMBL" id="FR905207">
    <property type="protein sequence ID" value="CDQ77159.1"/>
    <property type="molecule type" value="Genomic_DNA"/>
</dbReference>
<gene>
    <name evidence="2" type="ORF">GSONMT00062752001</name>
</gene>
<evidence type="ECO:0000313" key="2">
    <source>
        <dbReference type="EMBL" id="CDQ77159.1"/>
    </source>
</evidence>
<dbReference type="Proteomes" id="UP000193380">
    <property type="component" value="Unassembled WGS sequence"/>
</dbReference>